<name>A0AAP0J5Q9_9MAGN</name>
<dbReference type="EMBL" id="JBBNAF010000007">
    <property type="protein sequence ID" value="KAK9127520.1"/>
    <property type="molecule type" value="Genomic_DNA"/>
</dbReference>
<proteinExistence type="predicted"/>
<accession>A0AAP0J5Q9</accession>
<feature type="compositionally biased region" description="Low complexity" evidence="1">
    <location>
        <begin position="69"/>
        <end position="79"/>
    </location>
</feature>
<evidence type="ECO:0000313" key="3">
    <source>
        <dbReference type="Proteomes" id="UP001420932"/>
    </source>
</evidence>
<dbReference type="Proteomes" id="UP001420932">
    <property type="component" value="Unassembled WGS sequence"/>
</dbReference>
<sequence>MVAGMAARDGEGNVGGGEDGRGGGEDGRGTVEAATVAARMVYGRWREGRRRGRWSRRRKRSLGDGGCGTVETGTVVAGTISMRREVSKEEERSRWRREENRDERDEREASVLFSSTLVEVVTGSHDFHCGEVVSGNHDFP</sequence>
<evidence type="ECO:0000256" key="1">
    <source>
        <dbReference type="SAM" id="MobiDB-lite"/>
    </source>
</evidence>
<feature type="region of interest" description="Disordered" evidence="1">
    <location>
        <begin position="1"/>
        <end position="32"/>
    </location>
</feature>
<reference evidence="2 3" key="1">
    <citation type="submission" date="2024-01" db="EMBL/GenBank/DDBJ databases">
        <title>Genome assemblies of Stephania.</title>
        <authorList>
            <person name="Yang L."/>
        </authorList>
    </citation>
    <scope>NUCLEOTIDE SEQUENCE [LARGE SCALE GENOMIC DNA]</scope>
    <source>
        <strain evidence="2">YNDBR</strain>
        <tissue evidence="2">Leaf</tissue>
    </source>
</reference>
<keyword evidence="3" id="KW-1185">Reference proteome</keyword>
<feature type="compositionally biased region" description="Basic and acidic residues" evidence="1">
    <location>
        <begin position="82"/>
        <end position="108"/>
    </location>
</feature>
<dbReference type="AlphaFoldDB" id="A0AAP0J5Q9"/>
<feature type="compositionally biased region" description="Basic and acidic residues" evidence="1">
    <location>
        <begin position="18"/>
        <end position="29"/>
    </location>
</feature>
<evidence type="ECO:0000313" key="2">
    <source>
        <dbReference type="EMBL" id="KAK9127520.1"/>
    </source>
</evidence>
<organism evidence="2 3">
    <name type="scientific">Stephania yunnanensis</name>
    <dbReference type="NCBI Taxonomy" id="152371"/>
    <lineage>
        <taxon>Eukaryota</taxon>
        <taxon>Viridiplantae</taxon>
        <taxon>Streptophyta</taxon>
        <taxon>Embryophyta</taxon>
        <taxon>Tracheophyta</taxon>
        <taxon>Spermatophyta</taxon>
        <taxon>Magnoliopsida</taxon>
        <taxon>Ranunculales</taxon>
        <taxon>Menispermaceae</taxon>
        <taxon>Menispermoideae</taxon>
        <taxon>Cissampelideae</taxon>
        <taxon>Stephania</taxon>
    </lineage>
</organism>
<comment type="caution">
    <text evidence="2">The sequence shown here is derived from an EMBL/GenBank/DDBJ whole genome shotgun (WGS) entry which is preliminary data.</text>
</comment>
<gene>
    <name evidence="2" type="ORF">Syun_016317</name>
</gene>
<feature type="region of interest" description="Disordered" evidence="1">
    <location>
        <begin position="52"/>
        <end position="108"/>
    </location>
</feature>
<protein>
    <submittedName>
        <fullName evidence="2">Uncharacterized protein</fullName>
    </submittedName>
</protein>